<comment type="caution">
    <text evidence="1">The sequence shown here is derived from an EMBL/GenBank/DDBJ whole genome shotgun (WGS) entry which is preliminary data.</text>
</comment>
<gene>
    <name evidence="1" type="ORF">A2122_00260</name>
</gene>
<evidence type="ECO:0000313" key="1">
    <source>
        <dbReference type="EMBL" id="OGY97262.1"/>
    </source>
</evidence>
<sequence length="104" mass="11488">MIDQSYEKCSLQQALDRLRNSTQYRDSWNCADIEAIQQEIDDGEPQGPVPVGQLPLTADRIVHLAFTDTTAIIVLAANELFTFVRNEGGGNDVHCAHVVLPPPK</sequence>
<organism evidence="1 2">
    <name type="scientific">Candidatus Liptonbacteria bacterium GWB1_49_6</name>
    <dbReference type="NCBI Taxonomy" id="1798644"/>
    <lineage>
        <taxon>Bacteria</taxon>
        <taxon>Candidatus Liptoniibacteriota</taxon>
    </lineage>
</organism>
<dbReference type="EMBL" id="MHKU01000004">
    <property type="protein sequence ID" value="OGY97262.1"/>
    <property type="molecule type" value="Genomic_DNA"/>
</dbReference>
<proteinExistence type="predicted"/>
<dbReference type="Proteomes" id="UP000176648">
    <property type="component" value="Unassembled WGS sequence"/>
</dbReference>
<accession>A0A1G2C783</accession>
<protein>
    <submittedName>
        <fullName evidence="1">Uncharacterized protein</fullName>
    </submittedName>
</protein>
<evidence type="ECO:0000313" key="2">
    <source>
        <dbReference type="Proteomes" id="UP000176648"/>
    </source>
</evidence>
<dbReference type="AlphaFoldDB" id="A0A1G2C783"/>
<reference evidence="1 2" key="1">
    <citation type="journal article" date="2016" name="Nat. Commun.">
        <title>Thousands of microbial genomes shed light on interconnected biogeochemical processes in an aquifer system.</title>
        <authorList>
            <person name="Anantharaman K."/>
            <person name="Brown C.T."/>
            <person name="Hug L.A."/>
            <person name="Sharon I."/>
            <person name="Castelle C.J."/>
            <person name="Probst A.J."/>
            <person name="Thomas B.C."/>
            <person name="Singh A."/>
            <person name="Wilkins M.J."/>
            <person name="Karaoz U."/>
            <person name="Brodie E.L."/>
            <person name="Williams K.H."/>
            <person name="Hubbard S.S."/>
            <person name="Banfield J.F."/>
        </authorList>
    </citation>
    <scope>NUCLEOTIDE SEQUENCE [LARGE SCALE GENOMIC DNA]</scope>
</reference>
<name>A0A1G2C783_9BACT</name>